<reference evidence="2" key="1">
    <citation type="journal article" date="2019" name="Environ. Microbiol.">
        <title>Fungal ecological strategies reflected in gene transcription - a case study of two litter decomposers.</title>
        <authorList>
            <person name="Barbi F."/>
            <person name="Kohler A."/>
            <person name="Barry K."/>
            <person name="Baskaran P."/>
            <person name="Daum C."/>
            <person name="Fauchery L."/>
            <person name="Ihrmark K."/>
            <person name="Kuo A."/>
            <person name="LaButti K."/>
            <person name="Lipzen A."/>
            <person name="Morin E."/>
            <person name="Grigoriev I.V."/>
            <person name="Henrissat B."/>
            <person name="Lindahl B."/>
            <person name="Martin F."/>
        </authorList>
    </citation>
    <scope>NUCLEOTIDE SEQUENCE</scope>
    <source>
        <strain evidence="2">JB14</strain>
    </source>
</reference>
<sequence>MEFTQLPSSKTANQALETKGYAVVEEFVKELVKVFLLELGILKESHGAFYKLSVDGVKDSIPLIIICKATHGGLELAFKSIKTHAWTFFVLLRRGKYNSIIRQLVNTYLDEFHHLLRQWDFLPLEDDCSPGSVQRYLESFKIPEFVHMAVEPPWSKRLSSKLVASNLAMASQKRSALAGPDTPSKECSVFWSRKFAFDDVEEAEPKEAQHQQNLGVLDSAG</sequence>
<organism evidence="2 3">
    <name type="scientific">Gymnopus androsaceus JB14</name>
    <dbReference type="NCBI Taxonomy" id="1447944"/>
    <lineage>
        <taxon>Eukaryota</taxon>
        <taxon>Fungi</taxon>
        <taxon>Dikarya</taxon>
        <taxon>Basidiomycota</taxon>
        <taxon>Agaricomycotina</taxon>
        <taxon>Agaricomycetes</taxon>
        <taxon>Agaricomycetidae</taxon>
        <taxon>Agaricales</taxon>
        <taxon>Marasmiineae</taxon>
        <taxon>Omphalotaceae</taxon>
        <taxon>Gymnopus</taxon>
    </lineage>
</organism>
<accession>A0A6A4H1P8</accession>
<evidence type="ECO:0000313" key="3">
    <source>
        <dbReference type="Proteomes" id="UP000799118"/>
    </source>
</evidence>
<name>A0A6A4H1P8_9AGAR</name>
<feature type="region of interest" description="Disordered" evidence="1">
    <location>
        <begin position="202"/>
        <end position="221"/>
    </location>
</feature>
<gene>
    <name evidence="2" type="ORF">BT96DRAFT_1001053</name>
</gene>
<evidence type="ECO:0000313" key="2">
    <source>
        <dbReference type="EMBL" id="KAE9391686.1"/>
    </source>
</evidence>
<keyword evidence="3" id="KW-1185">Reference proteome</keyword>
<dbReference type="Proteomes" id="UP000799118">
    <property type="component" value="Unassembled WGS sequence"/>
</dbReference>
<dbReference type="AlphaFoldDB" id="A0A6A4H1P8"/>
<dbReference type="EMBL" id="ML769615">
    <property type="protein sequence ID" value="KAE9391686.1"/>
    <property type="molecule type" value="Genomic_DNA"/>
</dbReference>
<evidence type="ECO:0000256" key="1">
    <source>
        <dbReference type="SAM" id="MobiDB-lite"/>
    </source>
</evidence>
<proteinExistence type="predicted"/>
<protein>
    <submittedName>
        <fullName evidence="2">Uncharacterized protein</fullName>
    </submittedName>
</protein>